<keyword evidence="3" id="KW-1185">Reference proteome</keyword>
<keyword evidence="1" id="KW-1133">Transmembrane helix</keyword>
<feature type="transmembrane region" description="Helical" evidence="1">
    <location>
        <begin position="185"/>
        <end position="206"/>
    </location>
</feature>
<dbReference type="Proteomes" id="UP000324585">
    <property type="component" value="Unassembled WGS sequence"/>
</dbReference>
<dbReference type="EMBL" id="VRMN01000004">
    <property type="protein sequence ID" value="KAA8494897.1"/>
    <property type="molecule type" value="Genomic_DNA"/>
</dbReference>
<keyword evidence="1" id="KW-0812">Transmembrane</keyword>
<feature type="transmembrane region" description="Helical" evidence="1">
    <location>
        <begin position="239"/>
        <end position="261"/>
    </location>
</feature>
<proteinExistence type="predicted"/>
<dbReference type="AlphaFoldDB" id="A0A5J4YWR5"/>
<organism evidence="2 3">
    <name type="scientific">Porphyridium purpureum</name>
    <name type="common">Red alga</name>
    <name type="synonym">Porphyridium cruentum</name>
    <dbReference type="NCBI Taxonomy" id="35688"/>
    <lineage>
        <taxon>Eukaryota</taxon>
        <taxon>Rhodophyta</taxon>
        <taxon>Bangiophyceae</taxon>
        <taxon>Porphyridiales</taxon>
        <taxon>Porphyridiaceae</taxon>
        <taxon>Porphyridium</taxon>
    </lineage>
</organism>
<feature type="transmembrane region" description="Helical" evidence="1">
    <location>
        <begin position="93"/>
        <end position="118"/>
    </location>
</feature>
<evidence type="ECO:0000313" key="3">
    <source>
        <dbReference type="Proteomes" id="UP000324585"/>
    </source>
</evidence>
<dbReference type="OrthoDB" id="5900at2759"/>
<evidence type="ECO:0000313" key="2">
    <source>
        <dbReference type="EMBL" id="KAA8494897.1"/>
    </source>
</evidence>
<protein>
    <submittedName>
        <fullName evidence="2">Protein TIC 21, chloroplastic</fullName>
    </submittedName>
</protein>
<dbReference type="InterPro" id="IPR022051">
    <property type="entry name" value="DUF3611"/>
</dbReference>
<dbReference type="Pfam" id="PF12263">
    <property type="entry name" value="DUF3611"/>
    <property type="match status" value="1"/>
</dbReference>
<evidence type="ECO:0000256" key="1">
    <source>
        <dbReference type="SAM" id="Phobius"/>
    </source>
</evidence>
<sequence length="296" mass="32219">MAPVAFVNGLLQAPGGYFAHSRQRTSLVCAGSRGDVVLRRRERTRVPCVRSAAALRMSNEEQKLAKDVAPSMAVGKGAQEINFKRASVVFWKLGWIAFWLQLALTIVSAVILGFALAFPSVEGSVSINGITKLAMVFTTVGACFSIVAILWTYGYTRIGYRCMLQLKDIANQRDKISRPFISRSLYVGTLVCLAGLLATVIGLQGLNGTLLTRIFTNTNRYSSGAYANLTASLQPIDLLVIQAASNSLLSLLIGLIVTLWLKTHKVPKSVVIHSVSVPSTLLATCMRQMQRSRQVQ</sequence>
<feature type="transmembrane region" description="Helical" evidence="1">
    <location>
        <begin position="130"/>
        <end position="153"/>
    </location>
</feature>
<comment type="caution">
    <text evidence="2">The sequence shown here is derived from an EMBL/GenBank/DDBJ whole genome shotgun (WGS) entry which is preliminary data.</text>
</comment>
<accession>A0A5J4YWR5</accession>
<dbReference type="PANTHER" id="PTHR34548:SF2">
    <property type="entry name" value="PROTEIN TIC 21, CHLOROPLASTIC"/>
    <property type="match status" value="1"/>
</dbReference>
<dbReference type="PANTHER" id="PTHR34548">
    <property type="entry name" value="PROTEIN TIC 21, CHLOROPLASTIC"/>
    <property type="match status" value="1"/>
</dbReference>
<gene>
    <name evidence="2" type="ORF">FVE85_3138</name>
</gene>
<keyword evidence="1" id="KW-0472">Membrane</keyword>
<name>A0A5J4YWR5_PORPP</name>
<reference evidence="3" key="1">
    <citation type="journal article" date="2019" name="Nat. Commun.">
        <title>Expansion of phycobilisome linker gene families in mesophilic red algae.</title>
        <authorList>
            <person name="Lee J."/>
            <person name="Kim D."/>
            <person name="Bhattacharya D."/>
            <person name="Yoon H.S."/>
        </authorList>
    </citation>
    <scope>NUCLEOTIDE SEQUENCE [LARGE SCALE GENOMIC DNA]</scope>
    <source>
        <strain evidence="3">CCMP 1328</strain>
    </source>
</reference>